<protein>
    <submittedName>
        <fullName evidence="1">Uncharacterized protein</fullName>
    </submittedName>
</protein>
<evidence type="ECO:0000313" key="2">
    <source>
        <dbReference type="Proteomes" id="UP000295537"/>
    </source>
</evidence>
<sequence>MTTLTVNQVLEAAQIYDETVKNIQQRFIYLTYKLCDRVSELTHLSSVKRFYHQLSQCQREIENDESTSMDFACIQAFEPEHACFQKTMQNQAFIQQCQQLLNGNHALLAFGRPFELKPTHWDFQLISEQALEAMEQINAQMCNISFTSPGKTYLVNSLVIELESIMHKAQCVIDLVKQRGFAEVPQNPWELLQQWKKQIHFLLNDALVIIQQEKGRAILHTLANQ</sequence>
<keyword evidence="2" id="KW-1185">Reference proteome</keyword>
<name>A0A4R2NBM8_9PAST</name>
<reference evidence="1 2" key="1">
    <citation type="submission" date="2019-03" db="EMBL/GenBank/DDBJ databases">
        <title>Genomic Encyclopedia of Type Strains, Phase IV (KMG-IV): sequencing the most valuable type-strain genomes for metagenomic binning, comparative biology and taxonomic classification.</title>
        <authorList>
            <person name="Goeker M."/>
        </authorList>
    </citation>
    <scope>NUCLEOTIDE SEQUENCE [LARGE SCALE GENOMIC DNA]</scope>
    <source>
        <strain evidence="1 2">DSM 16380</strain>
    </source>
</reference>
<dbReference type="EMBL" id="SLXJ01000002">
    <property type="protein sequence ID" value="TCP18382.1"/>
    <property type="molecule type" value="Genomic_DNA"/>
</dbReference>
<evidence type="ECO:0000313" key="1">
    <source>
        <dbReference type="EMBL" id="TCP18382.1"/>
    </source>
</evidence>
<comment type="caution">
    <text evidence="1">The sequence shown here is derived from an EMBL/GenBank/DDBJ whole genome shotgun (WGS) entry which is preliminary data.</text>
</comment>
<proteinExistence type="predicted"/>
<dbReference type="AlphaFoldDB" id="A0A4R2NBM8"/>
<dbReference type="RefSeq" id="WP_132500648.1">
    <property type="nucleotide sequence ID" value="NZ_LVXA01000001.1"/>
</dbReference>
<dbReference type="Proteomes" id="UP000295537">
    <property type="component" value="Unassembled WGS sequence"/>
</dbReference>
<gene>
    <name evidence="1" type="ORF">EV693_10261</name>
</gene>
<organism evidence="1 2">
    <name type="scientific">Nicoletella semolina</name>
    <dbReference type="NCBI Taxonomy" id="271160"/>
    <lineage>
        <taxon>Bacteria</taxon>
        <taxon>Pseudomonadati</taxon>
        <taxon>Pseudomonadota</taxon>
        <taxon>Gammaproteobacteria</taxon>
        <taxon>Pasteurellales</taxon>
        <taxon>Pasteurellaceae</taxon>
        <taxon>Nicoletella</taxon>
    </lineage>
</organism>
<accession>A0A4R2NBM8</accession>